<reference evidence="3" key="1">
    <citation type="journal article" date="2013" name="Genome Biol.">
        <title>Draft genome of the mountain pine beetle, Dendroctonus ponderosae Hopkins, a major forest pest.</title>
        <authorList>
            <person name="Keeling C.I."/>
            <person name="Yuen M.M."/>
            <person name="Liao N.Y."/>
            <person name="Docking T.R."/>
            <person name="Chan S.K."/>
            <person name="Taylor G.A."/>
            <person name="Palmquist D.L."/>
            <person name="Jackman S.D."/>
            <person name="Nguyen A."/>
            <person name="Li M."/>
            <person name="Henderson H."/>
            <person name="Janes J.K."/>
            <person name="Zhao Y."/>
            <person name="Pandoh P."/>
            <person name="Moore R."/>
            <person name="Sperling F.A."/>
            <person name="Huber D.P."/>
            <person name="Birol I."/>
            <person name="Jones S.J."/>
            <person name="Bohlmann J."/>
        </authorList>
    </citation>
    <scope>NUCLEOTIDE SEQUENCE</scope>
</reference>
<dbReference type="RefSeq" id="XP_019769902.1">
    <property type="nucleotide sequence ID" value="XM_019914343.2"/>
</dbReference>
<dbReference type="GeneID" id="109544255"/>
<accession>A0AAR5Q9J5</accession>
<evidence type="ECO:0000313" key="2">
    <source>
        <dbReference type="EnsemblMetazoa" id="XP_019769902.1"/>
    </source>
</evidence>
<name>A0AAR5Q9J5_DENPD</name>
<proteinExistence type="predicted"/>
<dbReference type="KEGG" id="dpa:109544255"/>
<evidence type="ECO:0000313" key="3">
    <source>
        <dbReference type="Proteomes" id="UP000019118"/>
    </source>
</evidence>
<feature type="compositionally biased region" description="Basic and acidic residues" evidence="1">
    <location>
        <begin position="238"/>
        <end position="248"/>
    </location>
</feature>
<organism evidence="2 3">
    <name type="scientific">Dendroctonus ponderosae</name>
    <name type="common">Mountain pine beetle</name>
    <dbReference type="NCBI Taxonomy" id="77166"/>
    <lineage>
        <taxon>Eukaryota</taxon>
        <taxon>Metazoa</taxon>
        <taxon>Ecdysozoa</taxon>
        <taxon>Arthropoda</taxon>
        <taxon>Hexapoda</taxon>
        <taxon>Insecta</taxon>
        <taxon>Pterygota</taxon>
        <taxon>Neoptera</taxon>
        <taxon>Endopterygota</taxon>
        <taxon>Coleoptera</taxon>
        <taxon>Polyphaga</taxon>
        <taxon>Cucujiformia</taxon>
        <taxon>Curculionidae</taxon>
        <taxon>Scolytinae</taxon>
        <taxon>Dendroctonus</taxon>
    </lineage>
</organism>
<keyword evidence="3" id="KW-1185">Reference proteome</keyword>
<reference evidence="2" key="2">
    <citation type="submission" date="2024-08" db="UniProtKB">
        <authorList>
            <consortium name="EnsemblMetazoa"/>
        </authorList>
    </citation>
    <scope>IDENTIFICATION</scope>
</reference>
<feature type="region of interest" description="Disordered" evidence="1">
    <location>
        <begin position="225"/>
        <end position="248"/>
    </location>
</feature>
<protein>
    <submittedName>
        <fullName evidence="2">Uncharacterized protein</fullName>
    </submittedName>
</protein>
<evidence type="ECO:0000256" key="1">
    <source>
        <dbReference type="SAM" id="MobiDB-lite"/>
    </source>
</evidence>
<dbReference type="Proteomes" id="UP000019118">
    <property type="component" value="Unassembled WGS sequence"/>
</dbReference>
<dbReference type="AlphaFoldDB" id="A0AAR5Q9J5"/>
<dbReference type="EnsemblMetazoa" id="XM_019914343.1">
    <property type="protein sequence ID" value="XP_019769902.1"/>
    <property type="gene ID" value="LOC109544255"/>
</dbReference>
<sequence length="248" mass="28803">MQSKLPVRIKRKQVPEEKGKCCCAQLLQFMLDISSHEFSDEKVSGSCKSKRFSANKQCFARSTQTDNYDSNKYPYLEIKSILISINGSLEQILYALQDKKELLYNKLYEKSCMQGKNIKNSYSKIRTEKIKKRAMISKNYNASLEIPRLYYGYPLWFKQYMERSAYHLSPSASNLIICPKLCNRPSSCSDINYFQTMGRILHRTSMGMSISPHPIFTLIGRGDFQPKEDNDIDDFDQEQSRTQEENSP</sequence>